<feature type="compositionally biased region" description="Basic residues" evidence="2">
    <location>
        <begin position="355"/>
        <end position="367"/>
    </location>
</feature>
<gene>
    <name evidence="4" type="ORF">NBR_LOCUS9657</name>
</gene>
<evidence type="ECO:0000313" key="5">
    <source>
        <dbReference type="Proteomes" id="UP000271162"/>
    </source>
</evidence>
<feature type="coiled-coil region" evidence="1">
    <location>
        <begin position="86"/>
        <end position="114"/>
    </location>
</feature>
<feature type="region of interest" description="Disordered" evidence="2">
    <location>
        <begin position="1"/>
        <end position="28"/>
    </location>
</feature>
<dbReference type="GO" id="GO:0005730">
    <property type="term" value="C:nucleolus"/>
    <property type="evidence" value="ECO:0007669"/>
    <property type="project" value="TreeGrafter"/>
</dbReference>
<dbReference type="PROSITE" id="PS50174">
    <property type="entry name" value="G_PATCH"/>
    <property type="match status" value="1"/>
</dbReference>
<evidence type="ECO:0000256" key="2">
    <source>
        <dbReference type="SAM" id="MobiDB-lite"/>
    </source>
</evidence>
<evidence type="ECO:0000256" key="1">
    <source>
        <dbReference type="SAM" id="Coils"/>
    </source>
</evidence>
<feature type="region of interest" description="Disordered" evidence="2">
    <location>
        <begin position="269"/>
        <end position="367"/>
    </location>
</feature>
<dbReference type="STRING" id="27835.A0A0N4Y1Y0"/>
<dbReference type="WBParaSite" id="NBR_0000965601-mRNA-1">
    <property type="protein sequence ID" value="NBR_0000965601-mRNA-1"/>
    <property type="gene ID" value="NBR_0000965601"/>
</dbReference>
<dbReference type="EMBL" id="UYSL01020174">
    <property type="protein sequence ID" value="VDL73246.1"/>
    <property type="molecule type" value="Genomic_DNA"/>
</dbReference>
<feature type="compositionally biased region" description="Basic and acidic residues" evidence="2">
    <location>
        <begin position="157"/>
        <end position="176"/>
    </location>
</feature>
<name>A0A0N4Y1Y0_NIPBR</name>
<dbReference type="AlphaFoldDB" id="A0A0N4Y1Y0"/>
<keyword evidence="5" id="KW-1185">Reference proteome</keyword>
<feature type="region of interest" description="Disordered" evidence="2">
    <location>
        <begin position="153"/>
        <end position="185"/>
    </location>
</feature>
<feature type="region of interest" description="Disordered" evidence="2">
    <location>
        <begin position="204"/>
        <end position="246"/>
    </location>
</feature>
<sequence length="367" mass="42314">MSLLAEPKRKQRLSVDPQNVQWKNDDQRVSRKLMERMGWSDGDGLGRNRQGCSENVKLKANYTGKGLGADKMASYDSTWIGHHDDFADLLSALNKNKEQKADTEEEKQEKAKKLSLELASKSLRRRIHYQKFTRAKDTSNYTDNDRSAVLGIGLSRSKAESREKTEPAEQKPDKEATISAAADSNTTVSTLSVAEYFAAKMAALKNKREQAQSADVKKEVAEDHNVEEDSKKVAESSKKKRKERRISECLKYESASESLEIKVEIVEKETVEEDDEAMRKQRKKEKKLKRKMERERLQESKCELKEPKVELEEEEDNGTLEGPADNHNKRKRKQERERETAVMEEESFGQEEKKKSKKNKRKRQESE</sequence>
<proteinExistence type="predicted"/>
<feature type="compositionally biased region" description="Basic and acidic residues" evidence="2">
    <location>
        <begin position="292"/>
        <end position="310"/>
    </location>
</feature>
<dbReference type="GO" id="GO:0010521">
    <property type="term" value="F:telomerase inhibitor activity"/>
    <property type="evidence" value="ECO:0007669"/>
    <property type="project" value="TreeGrafter"/>
</dbReference>
<dbReference type="PANTHER" id="PTHR23149:SF27">
    <property type="entry name" value="PIN2_TERF1-INTERACTING TELOMERASE INHIBITOR 1"/>
    <property type="match status" value="1"/>
</dbReference>
<dbReference type="SMART" id="SM00443">
    <property type="entry name" value="G_patch"/>
    <property type="match status" value="1"/>
</dbReference>
<keyword evidence="1" id="KW-0175">Coiled coil</keyword>
<feature type="compositionally biased region" description="Basic and acidic residues" evidence="2">
    <location>
        <begin position="206"/>
        <end position="237"/>
    </location>
</feature>
<dbReference type="GO" id="GO:0003676">
    <property type="term" value="F:nucleic acid binding"/>
    <property type="evidence" value="ECO:0007669"/>
    <property type="project" value="InterPro"/>
</dbReference>
<accession>A0A0N4Y1Y0</accession>
<reference evidence="6" key="1">
    <citation type="submission" date="2017-02" db="UniProtKB">
        <authorList>
            <consortium name="WormBaseParasite"/>
        </authorList>
    </citation>
    <scope>IDENTIFICATION</scope>
</reference>
<dbReference type="OMA" id="KHQEQGL"/>
<protein>
    <submittedName>
        <fullName evidence="6">PIN2/TERF1-interacting telomerase inhibitor 1 (inferred by orthology to a human protein)</fullName>
    </submittedName>
</protein>
<reference evidence="4 5" key="2">
    <citation type="submission" date="2018-11" db="EMBL/GenBank/DDBJ databases">
        <authorList>
            <consortium name="Pathogen Informatics"/>
        </authorList>
    </citation>
    <scope>NUCLEOTIDE SEQUENCE [LARGE SCALE GENOMIC DNA]</scope>
</reference>
<feature type="compositionally biased region" description="Basic residues" evidence="2">
    <location>
        <begin position="280"/>
        <end position="291"/>
    </location>
</feature>
<organism evidence="6">
    <name type="scientific">Nippostrongylus brasiliensis</name>
    <name type="common">Rat hookworm</name>
    <dbReference type="NCBI Taxonomy" id="27835"/>
    <lineage>
        <taxon>Eukaryota</taxon>
        <taxon>Metazoa</taxon>
        <taxon>Ecdysozoa</taxon>
        <taxon>Nematoda</taxon>
        <taxon>Chromadorea</taxon>
        <taxon>Rhabditida</taxon>
        <taxon>Rhabditina</taxon>
        <taxon>Rhabditomorpha</taxon>
        <taxon>Strongyloidea</taxon>
        <taxon>Heligmosomidae</taxon>
        <taxon>Nippostrongylus</taxon>
    </lineage>
</organism>
<dbReference type="InterPro" id="IPR000467">
    <property type="entry name" value="G_patch_dom"/>
</dbReference>
<evidence type="ECO:0000313" key="4">
    <source>
        <dbReference type="EMBL" id="VDL73246.1"/>
    </source>
</evidence>
<evidence type="ECO:0000313" key="6">
    <source>
        <dbReference type="WBParaSite" id="NBR_0000965601-mRNA-1"/>
    </source>
</evidence>
<feature type="domain" description="G-patch" evidence="3">
    <location>
        <begin position="26"/>
        <end position="72"/>
    </location>
</feature>
<dbReference type="Pfam" id="PF01585">
    <property type="entry name" value="G-patch"/>
    <property type="match status" value="1"/>
</dbReference>
<dbReference type="InterPro" id="IPR050656">
    <property type="entry name" value="PINX1"/>
</dbReference>
<dbReference type="Proteomes" id="UP000271162">
    <property type="component" value="Unassembled WGS sequence"/>
</dbReference>
<dbReference type="PANTHER" id="PTHR23149">
    <property type="entry name" value="G PATCH DOMAIN CONTAINING PROTEIN"/>
    <property type="match status" value="1"/>
</dbReference>
<evidence type="ECO:0000259" key="3">
    <source>
        <dbReference type="PROSITE" id="PS50174"/>
    </source>
</evidence>